<name>A0A7K1FPE2_9ACTN</name>
<protein>
    <submittedName>
        <fullName evidence="2">Uncharacterized protein</fullName>
    </submittedName>
</protein>
<dbReference type="AlphaFoldDB" id="A0A7K1FPE2"/>
<comment type="caution">
    <text evidence="2">The sequence shown here is derived from an EMBL/GenBank/DDBJ whole genome shotgun (WGS) entry which is preliminary data.</text>
</comment>
<keyword evidence="1" id="KW-1133">Transmembrane helix</keyword>
<organism evidence="2 3">
    <name type="scientific">Nakamurella alba</name>
    <dbReference type="NCBI Taxonomy" id="2665158"/>
    <lineage>
        <taxon>Bacteria</taxon>
        <taxon>Bacillati</taxon>
        <taxon>Actinomycetota</taxon>
        <taxon>Actinomycetes</taxon>
        <taxon>Nakamurellales</taxon>
        <taxon>Nakamurellaceae</taxon>
        <taxon>Nakamurella</taxon>
    </lineage>
</organism>
<evidence type="ECO:0000256" key="1">
    <source>
        <dbReference type="SAM" id="Phobius"/>
    </source>
</evidence>
<dbReference type="Proteomes" id="UP000460221">
    <property type="component" value="Unassembled WGS sequence"/>
</dbReference>
<evidence type="ECO:0000313" key="2">
    <source>
        <dbReference type="EMBL" id="MTD16011.1"/>
    </source>
</evidence>
<feature type="transmembrane region" description="Helical" evidence="1">
    <location>
        <begin position="35"/>
        <end position="55"/>
    </location>
</feature>
<accession>A0A7K1FPE2</accession>
<dbReference type="RefSeq" id="WP_154770000.1">
    <property type="nucleotide sequence ID" value="NZ_WLYK01000008.1"/>
</dbReference>
<proteinExistence type="predicted"/>
<sequence>MNTTSAQTWLIWLIAIVAAAAAVCLFVLHRWAARIAVLAAAAMLLIGAIAVRSQIGDLARESPRALCTGGVSWFGITLTGPDEICVDYR</sequence>
<keyword evidence="1" id="KW-0472">Membrane</keyword>
<evidence type="ECO:0000313" key="3">
    <source>
        <dbReference type="Proteomes" id="UP000460221"/>
    </source>
</evidence>
<feature type="transmembrane region" description="Helical" evidence="1">
    <location>
        <begin position="6"/>
        <end position="28"/>
    </location>
</feature>
<keyword evidence="1" id="KW-0812">Transmembrane</keyword>
<dbReference type="EMBL" id="WLYK01000008">
    <property type="protein sequence ID" value="MTD16011.1"/>
    <property type="molecule type" value="Genomic_DNA"/>
</dbReference>
<keyword evidence="3" id="KW-1185">Reference proteome</keyword>
<reference evidence="2 3" key="1">
    <citation type="submission" date="2019-11" db="EMBL/GenBank/DDBJ databases">
        <authorList>
            <person name="Jiang L.-Q."/>
        </authorList>
    </citation>
    <scope>NUCLEOTIDE SEQUENCE [LARGE SCALE GENOMIC DNA]</scope>
    <source>
        <strain evidence="2 3">YIM 132087</strain>
    </source>
</reference>
<gene>
    <name evidence="2" type="ORF">GIS00_18910</name>
</gene>